<dbReference type="Proteomes" id="UP001558613">
    <property type="component" value="Unassembled WGS sequence"/>
</dbReference>
<evidence type="ECO:0000313" key="1">
    <source>
        <dbReference type="EMBL" id="KAL1252951.1"/>
    </source>
</evidence>
<reference evidence="1 2" key="1">
    <citation type="submission" date="2023-09" db="EMBL/GenBank/DDBJ databases">
        <authorList>
            <person name="Wang M."/>
        </authorList>
    </citation>
    <scope>NUCLEOTIDE SEQUENCE [LARGE SCALE GENOMIC DNA]</scope>
    <source>
        <strain evidence="1">GT-2023</strain>
        <tissue evidence="1">Liver</tissue>
    </source>
</reference>
<keyword evidence="2" id="KW-1185">Reference proteome</keyword>
<protein>
    <submittedName>
        <fullName evidence="1">Uncharacterized protein</fullName>
    </submittedName>
</protein>
<name>A0ABR3LJ92_9TELE</name>
<dbReference type="EMBL" id="JAYMGO010000021">
    <property type="protein sequence ID" value="KAL1252951.1"/>
    <property type="molecule type" value="Genomic_DNA"/>
</dbReference>
<comment type="caution">
    <text evidence="1">The sequence shown here is derived from an EMBL/GenBank/DDBJ whole genome shotgun (WGS) entry which is preliminary data.</text>
</comment>
<evidence type="ECO:0000313" key="2">
    <source>
        <dbReference type="Proteomes" id="UP001558613"/>
    </source>
</evidence>
<proteinExistence type="predicted"/>
<gene>
    <name evidence="1" type="ORF">QQF64_017644</name>
</gene>
<organism evidence="1 2">
    <name type="scientific">Cirrhinus molitorella</name>
    <name type="common">mud carp</name>
    <dbReference type="NCBI Taxonomy" id="172907"/>
    <lineage>
        <taxon>Eukaryota</taxon>
        <taxon>Metazoa</taxon>
        <taxon>Chordata</taxon>
        <taxon>Craniata</taxon>
        <taxon>Vertebrata</taxon>
        <taxon>Euteleostomi</taxon>
        <taxon>Actinopterygii</taxon>
        <taxon>Neopterygii</taxon>
        <taxon>Teleostei</taxon>
        <taxon>Ostariophysi</taxon>
        <taxon>Cypriniformes</taxon>
        <taxon>Cyprinidae</taxon>
        <taxon>Labeoninae</taxon>
        <taxon>Labeonini</taxon>
        <taxon>Cirrhinus</taxon>
    </lineage>
</organism>
<accession>A0ABR3LJ92</accession>
<sequence length="127" mass="13987">MASCLHGSLPLDDIHDCTETSQELADHRCCQKPLSPPTYCPLSPQPETFLCHPLFNKHRSCTSLTSSSVLTWHTQGCLVPKSAEVYRFVCPYQQEKSFGAATGMSAANKQLSNPFYAEQQKPVAPVS</sequence>